<dbReference type="Gene3D" id="2.40.110.10">
    <property type="entry name" value="Butyryl-CoA Dehydrogenase, subunit A, domain 2"/>
    <property type="match status" value="1"/>
</dbReference>
<dbReference type="PANTHER" id="PTHR43292:SF4">
    <property type="entry name" value="ACYL-COA DEHYDROGENASE FADE34"/>
    <property type="match status" value="1"/>
</dbReference>
<dbReference type="InterPro" id="IPR009100">
    <property type="entry name" value="AcylCoA_DH/oxidase_NM_dom_sf"/>
</dbReference>
<dbReference type="Proteomes" id="UP000028875">
    <property type="component" value="Unassembled WGS sequence"/>
</dbReference>
<evidence type="ECO:0000313" key="10">
    <source>
        <dbReference type="EMBL" id="CDQ40463.1"/>
    </source>
</evidence>
<dbReference type="GO" id="GO:0016627">
    <property type="term" value="F:oxidoreductase activity, acting on the CH-CH group of donors"/>
    <property type="evidence" value="ECO:0007669"/>
    <property type="project" value="InterPro"/>
</dbReference>
<evidence type="ECO:0000259" key="9">
    <source>
        <dbReference type="Pfam" id="PF02771"/>
    </source>
</evidence>
<dbReference type="Pfam" id="PF00441">
    <property type="entry name" value="Acyl-CoA_dh_1"/>
    <property type="match status" value="1"/>
</dbReference>
<dbReference type="GO" id="GO:0005886">
    <property type="term" value="C:plasma membrane"/>
    <property type="evidence" value="ECO:0007669"/>
    <property type="project" value="TreeGrafter"/>
</dbReference>
<sequence>MEFTISKKEEAFREELKTWLSENLPYGWMEGKREIPTTKEEYSKFLRDWQRTLYEGGWAGIAWPKEYGGRNATIMEEIIYHQEMVRVKAPPLINYIGIHMVGPTLIRSGSEQQKQKYIQNILTGEEVWCQGYSEPNAGSDLSAIQTNATKDGDCWIINGQKVWTSYGHLADRCFLLARTNNHPEKKHKGITAFLLDMKQSGVETKPILQMDGNQEFNELYLTDAIAHDADIIGEVDEGWKVMIELMLHERVGIGAELFSLEMRFNEMVEIAKEHHVNEKPLLEDRFVRQKMAEFYARYRGSLLNYYRNLTNTLKKGHPGPESSIDKLLVSELNKEMASFMITIQGHHGVLWKENAPVDTVWQDEFLASFGQTIGGGTSEVQRNTIGERVLGLPKDRGR</sequence>
<organism evidence="10 11">
    <name type="scientific">Virgibacillus massiliensis</name>
    <dbReference type="NCBI Taxonomy" id="1462526"/>
    <lineage>
        <taxon>Bacteria</taxon>
        <taxon>Bacillati</taxon>
        <taxon>Bacillota</taxon>
        <taxon>Bacilli</taxon>
        <taxon>Bacillales</taxon>
        <taxon>Bacillaceae</taxon>
        <taxon>Virgibacillus</taxon>
    </lineage>
</organism>
<feature type="domain" description="Acyl-CoA dehydrogenase/oxidase C-terminal" evidence="7">
    <location>
        <begin position="236"/>
        <end position="390"/>
    </location>
</feature>
<keyword evidence="3 6" id="KW-0285">Flavoprotein</keyword>
<proteinExistence type="inferred from homology"/>
<evidence type="ECO:0000259" key="7">
    <source>
        <dbReference type="Pfam" id="PF00441"/>
    </source>
</evidence>
<gene>
    <name evidence="10" type="primary">acdA_6</name>
    <name evidence="10" type="ORF">BN990_02787</name>
</gene>
<dbReference type="InterPro" id="IPR037069">
    <property type="entry name" value="AcylCoA_DH/ox_N_sf"/>
</dbReference>
<dbReference type="InterPro" id="IPR046373">
    <property type="entry name" value="Acyl-CoA_Oxase/DH_mid-dom_sf"/>
</dbReference>
<comment type="caution">
    <text evidence="10">The sequence shown here is derived from an EMBL/GenBank/DDBJ whole genome shotgun (WGS) entry which is preliminary data.</text>
</comment>
<dbReference type="Gene3D" id="1.10.540.10">
    <property type="entry name" value="Acyl-CoA dehydrogenase/oxidase, N-terminal domain"/>
    <property type="match status" value="1"/>
</dbReference>
<dbReference type="GO" id="GO:0050660">
    <property type="term" value="F:flavin adenine dinucleotide binding"/>
    <property type="evidence" value="ECO:0007669"/>
    <property type="project" value="InterPro"/>
</dbReference>
<evidence type="ECO:0000256" key="1">
    <source>
        <dbReference type="ARBA" id="ARBA00001974"/>
    </source>
</evidence>
<dbReference type="STRING" id="1462526.BN990_02787"/>
<dbReference type="SUPFAM" id="SSF47203">
    <property type="entry name" value="Acyl-CoA dehydrogenase C-terminal domain-like"/>
    <property type="match status" value="1"/>
</dbReference>
<reference evidence="10 11" key="1">
    <citation type="submission" date="2014-03" db="EMBL/GenBank/DDBJ databases">
        <authorList>
            <person name="Urmite Genomes U."/>
        </authorList>
    </citation>
    <scope>NUCLEOTIDE SEQUENCE [LARGE SCALE GENOMIC DNA]</scope>
    <source>
        <strain evidence="10 11">Vm-5</strain>
    </source>
</reference>
<dbReference type="AlphaFoldDB" id="A0A024QD74"/>
<comment type="similarity">
    <text evidence="2 6">Belongs to the acyl-CoA dehydrogenase family.</text>
</comment>
<evidence type="ECO:0000256" key="3">
    <source>
        <dbReference type="ARBA" id="ARBA00022630"/>
    </source>
</evidence>
<dbReference type="InterPro" id="IPR036250">
    <property type="entry name" value="AcylCo_DH-like_C"/>
</dbReference>
<evidence type="ECO:0000313" key="11">
    <source>
        <dbReference type="Proteomes" id="UP000028875"/>
    </source>
</evidence>
<dbReference type="InterPro" id="IPR006091">
    <property type="entry name" value="Acyl-CoA_Oxase/DH_mid-dom"/>
</dbReference>
<dbReference type="InterPro" id="IPR013786">
    <property type="entry name" value="AcylCoA_DH/ox_N"/>
</dbReference>
<dbReference type="Gene3D" id="1.20.140.10">
    <property type="entry name" value="Butyryl-CoA Dehydrogenase, subunit A, domain 3"/>
    <property type="match status" value="1"/>
</dbReference>
<evidence type="ECO:0000256" key="2">
    <source>
        <dbReference type="ARBA" id="ARBA00009347"/>
    </source>
</evidence>
<dbReference type="OrthoDB" id="9802447at2"/>
<dbReference type="InterPro" id="IPR052161">
    <property type="entry name" value="Mycobact_Acyl-CoA_DH"/>
</dbReference>
<evidence type="ECO:0000256" key="5">
    <source>
        <dbReference type="ARBA" id="ARBA00023002"/>
    </source>
</evidence>
<comment type="cofactor">
    <cofactor evidence="1 6">
        <name>FAD</name>
        <dbReference type="ChEBI" id="CHEBI:57692"/>
    </cofactor>
</comment>
<protein>
    <submittedName>
        <fullName evidence="10">Acyl-CoA dehydrogenase</fullName>
    </submittedName>
</protein>
<dbReference type="RefSeq" id="WP_038245512.1">
    <property type="nucleotide sequence ID" value="NZ_BNER01000004.1"/>
</dbReference>
<evidence type="ECO:0000256" key="6">
    <source>
        <dbReference type="RuleBase" id="RU362125"/>
    </source>
</evidence>
<dbReference type="PANTHER" id="PTHR43292">
    <property type="entry name" value="ACYL-COA DEHYDROGENASE"/>
    <property type="match status" value="1"/>
</dbReference>
<feature type="domain" description="Acyl-CoA oxidase/dehydrogenase middle" evidence="8">
    <location>
        <begin position="129"/>
        <end position="223"/>
    </location>
</feature>
<evidence type="ECO:0000256" key="4">
    <source>
        <dbReference type="ARBA" id="ARBA00022827"/>
    </source>
</evidence>
<dbReference type="InterPro" id="IPR009075">
    <property type="entry name" value="AcylCo_DH/oxidase_C"/>
</dbReference>
<accession>A0A024QD74</accession>
<dbReference type="EMBL" id="CCDP010000002">
    <property type="protein sequence ID" value="CDQ40463.1"/>
    <property type="molecule type" value="Genomic_DNA"/>
</dbReference>
<dbReference type="eggNOG" id="COG1960">
    <property type="taxonomic scope" value="Bacteria"/>
</dbReference>
<keyword evidence="5 6" id="KW-0560">Oxidoreductase</keyword>
<dbReference type="Pfam" id="PF02770">
    <property type="entry name" value="Acyl-CoA_dh_M"/>
    <property type="match status" value="1"/>
</dbReference>
<reference evidence="11" key="2">
    <citation type="submission" date="2014-05" db="EMBL/GenBank/DDBJ databases">
        <title>Draft genome sequence of Virgibacillus massiliensis Vm-5.</title>
        <authorList>
            <person name="Khelaifia S."/>
            <person name="Croce O."/>
            <person name="Lagier J.C."/>
            <person name="Raoult D."/>
        </authorList>
    </citation>
    <scope>NUCLEOTIDE SEQUENCE [LARGE SCALE GENOMIC DNA]</scope>
    <source>
        <strain evidence="11">Vm-5</strain>
    </source>
</reference>
<keyword evidence="11" id="KW-1185">Reference proteome</keyword>
<dbReference type="Pfam" id="PF02771">
    <property type="entry name" value="Acyl-CoA_dh_N"/>
    <property type="match status" value="1"/>
</dbReference>
<evidence type="ECO:0000259" key="8">
    <source>
        <dbReference type="Pfam" id="PF02770"/>
    </source>
</evidence>
<keyword evidence="4 6" id="KW-0274">FAD</keyword>
<name>A0A024QD74_9BACI</name>
<dbReference type="SUPFAM" id="SSF56645">
    <property type="entry name" value="Acyl-CoA dehydrogenase NM domain-like"/>
    <property type="match status" value="1"/>
</dbReference>
<feature type="domain" description="Acyl-CoA dehydrogenase/oxidase N-terminal" evidence="9">
    <location>
        <begin position="8"/>
        <end position="125"/>
    </location>
</feature>